<feature type="coiled-coil region" evidence="1">
    <location>
        <begin position="43"/>
        <end position="184"/>
    </location>
</feature>
<evidence type="ECO:0000313" key="3">
    <source>
        <dbReference type="EMBL" id="KAK2151882.1"/>
    </source>
</evidence>
<reference evidence="3" key="1">
    <citation type="journal article" date="2023" name="Mol. Biol. Evol.">
        <title>Third-Generation Sequencing Reveals the Adaptive Role of the Epigenome in Three Deep-Sea Polychaetes.</title>
        <authorList>
            <person name="Perez M."/>
            <person name="Aroh O."/>
            <person name="Sun Y."/>
            <person name="Lan Y."/>
            <person name="Juniper S.K."/>
            <person name="Young C.R."/>
            <person name="Angers B."/>
            <person name="Qian P.Y."/>
        </authorList>
    </citation>
    <scope>NUCLEOTIDE SEQUENCE</scope>
    <source>
        <strain evidence="3">P08H-3</strain>
    </source>
</reference>
<dbReference type="InterPro" id="IPR026702">
    <property type="entry name" value="CCDC83"/>
</dbReference>
<feature type="region of interest" description="Disordered" evidence="2">
    <location>
        <begin position="1"/>
        <end position="33"/>
    </location>
</feature>
<keyword evidence="1" id="KW-0175">Coiled coil</keyword>
<dbReference type="EMBL" id="JAODUP010000347">
    <property type="protein sequence ID" value="KAK2151882.1"/>
    <property type="molecule type" value="Genomic_DNA"/>
</dbReference>
<protein>
    <recommendedName>
        <fullName evidence="5">Coiled-coil domain-containing protein 83</fullName>
    </recommendedName>
</protein>
<feature type="compositionally biased region" description="Basic residues" evidence="2">
    <location>
        <begin position="14"/>
        <end position="25"/>
    </location>
</feature>
<accession>A0AAD9MZT2</accession>
<keyword evidence="4" id="KW-1185">Reference proteome</keyword>
<evidence type="ECO:0008006" key="5">
    <source>
        <dbReference type="Google" id="ProtNLM"/>
    </source>
</evidence>
<proteinExistence type="predicted"/>
<dbReference type="PANTHER" id="PTHR21468:SF1">
    <property type="entry name" value="COILED-COIL DOMAIN-CONTAINING PROTEIN 83"/>
    <property type="match status" value="1"/>
</dbReference>
<evidence type="ECO:0000256" key="1">
    <source>
        <dbReference type="SAM" id="Coils"/>
    </source>
</evidence>
<organism evidence="3 4">
    <name type="scientific">Paralvinella palmiformis</name>
    <dbReference type="NCBI Taxonomy" id="53620"/>
    <lineage>
        <taxon>Eukaryota</taxon>
        <taxon>Metazoa</taxon>
        <taxon>Spiralia</taxon>
        <taxon>Lophotrochozoa</taxon>
        <taxon>Annelida</taxon>
        <taxon>Polychaeta</taxon>
        <taxon>Sedentaria</taxon>
        <taxon>Canalipalpata</taxon>
        <taxon>Terebellida</taxon>
        <taxon>Terebelliformia</taxon>
        <taxon>Alvinellidae</taxon>
        <taxon>Paralvinella</taxon>
    </lineage>
</organism>
<name>A0AAD9MZT2_9ANNE</name>
<comment type="caution">
    <text evidence="3">The sequence shown here is derived from an EMBL/GenBank/DDBJ whole genome shotgun (WGS) entry which is preliminary data.</text>
</comment>
<evidence type="ECO:0000256" key="2">
    <source>
        <dbReference type="SAM" id="MobiDB-lite"/>
    </source>
</evidence>
<dbReference type="Proteomes" id="UP001208570">
    <property type="component" value="Unassembled WGS sequence"/>
</dbReference>
<dbReference type="PANTHER" id="PTHR21468">
    <property type="entry name" value="HSD9"/>
    <property type="match status" value="1"/>
</dbReference>
<gene>
    <name evidence="3" type="ORF">LSH36_347g00011</name>
</gene>
<sequence length="451" mass="52436">MGKKSKKDADGSAKGKKKKGGKKGKKGGEPPMTWKEALLGYQINIKEKQMEDVRYELRALEEKNMRHKERNERLRGEQQLHIKNMLRQAEEVEKKLAEEEVVDKSLVIKAMMENWEAERREEKNIADLKEQIARKEAEIVKEKKQVDYWKQYEVKGQHEHSKQIKLLQQELVDMESTFEEMSSHIERSLNQAKTEITEKTEKTLEKQKFIATEKALAKLDKYGRQEVVDNEWLHKEVVMHNDDVEQLLKEVEQLEKDNLEIMSELFECQVEDLKISRSVFLTQFADGENLEENGILEIDLAKLDFDSYRAKPGSKVVNPERPKSAIQKAVEDKVRSVVIPNKDTTKEDVQDIDEENEEELVECDFDGKADRDSDEDDPFFNFYQFDDEDFDDYLKLGPLELKLLNVSGRQIPVHTQGSPSLDDGNVDVLRHSKWPITGAMLQNTLKLSARK</sequence>
<feature type="coiled-coil region" evidence="1">
    <location>
        <begin position="237"/>
        <end position="264"/>
    </location>
</feature>
<evidence type="ECO:0000313" key="4">
    <source>
        <dbReference type="Proteomes" id="UP001208570"/>
    </source>
</evidence>
<dbReference type="AlphaFoldDB" id="A0AAD9MZT2"/>